<keyword evidence="2" id="KW-1185">Reference proteome</keyword>
<evidence type="ECO:0000313" key="2">
    <source>
        <dbReference type="Proteomes" id="UP001057402"/>
    </source>
</evidence>
<evidence type="ECO:0000313" key="1">
    <source>
        <dbReference type="EMBL" id="KAI4320084.1"/>
    </source>
</evidence>
<accession>A0ACB9M702</accession>
<reference evidence="2" key="1">
    <citation type="journal article" date="2023" name="Front. Plant Sci.">
        <title>Chromosomal-level genome assembly of Melastoma candidum provides insights into trichome evolution.</title>
        <authorList>
            <person name="Zhong Y."/>
            <person name="Wu W."/>
            <person name="Sun C."/>
            <person name="Zou P."/>
            <person name="Liu Y."/>
            <person name="Dai S."/>
            <person name="Zhou R."/>
        </authorList>
    </citation>
    <scope>NUCLEOTIDE SEQUENCE [LARGE SCALE GENOMIC DNA]</scope>
</reference>
<organism evidence="1 2">
    <name type="scientific">Melastoma candidum</name>
    <dbReference type="NCBI Taxonomy" id="119954"/>
    <lineage>
        <taxon>Eukaryota</taxon>
        <taxon>Viridiplantae</taxon>
        <taxon>Streptophyta</taxon>
        <taxon>Embryophyta</taxon>
        <taxon>Tracheophyta</taxon>
        <taxon>Spermatophyta</taxon>
        <taxon>Magnoliopsida</taxon>
        <taxon>eudicotyledons</taxon>
        <taxon>Gunneridae</taxon>
        <taxon>Pentapetalae</taxon>
        <taxon>rosids</taxon>
        <taxon>malvids</taxon>
        <taxon>Myrtales</taxon>
        <taxon>Melastomataceae</taxon>
        <taxon>Melastomatoideae</taxon>
        <taxon>Melastomateae</taxon>
        <taxon>Melastoma</taxon>
    </lineage>
</organism>
<protein>
    <submittedName>
        <fullName evidence="1">Uncharacterized protein</fullName>
    </submittedName>
</protein>
<dbReference type="Proteomes" id="UP001057402">
    <property type="component" value="Chromosome 10"/>
</dbReference>
<proteinExistence type="predicted"/>
<dbReference type="EMBL" id="CM042889">
    <property type="protein sequence ID" value="KAI4320084.1"/>
    <property type="molecule type" value="Genomic_DNA"/>
</dbReference>
<gene>
    <name evidence="1" type="ORF">MLD38_033599</name>
</gene>
<sequence length="139" mass="15411">MMVPTIVSPRKARFHVNLSTVFRGFRSQTPVQPVFHGRNLIQWLSESLEPQTTLSMHAALALSASSSIMSDTSEGLEICVHIAVIVMTEGFPPTNYLEDDDSEAVHIHFLRDCTVQPFRSKVSSSPSHHRRDAALGPVD</sequence>
<comment type="caution">
    <text evidence="1">The sequence shown here is derived from an EMBL/GenBank/DDBJ whole genome shotgun (WGS) entry which is preliminary data.</text>
</comment>
<name>A0ACB9M702_9MYRT</name>